<keyword evidence="2 3" id="KW-0067">ATP-binding</keyword>
<dbReference type="GO" id="GO:0017116">
    <property type="term" value="F:single-stranded DNA helicase activity"/>
    <property type="evidence" value="ECO:0007669"/>
    <property type="project" value="TreeGrafter"/>
</dbReference>
<dbReference type="Pfam" id="PF23139">
    <property type="entry name" value="OB_YrrC"/>
    <property type="match status" value="1"/>
</dbReference>
<dbReference type="InterPro" id="IPR010994">
    <property type="entry name" value="RuvA_2-like"/>
</dbReference>
<dbReference type="Proteomes" id="UP000824002">
    <property type="component" value="Unassembled WGS sequence"/>
</dbReference>
<evidence type="ECO:0000313" key="6">
    <source>
        <dbReference type="Proteomes" id="UP000824002"/>
    </source>
</evidence>
<dbReference type="Pfam" id="PF14520">
    <property type="entry name" value="HHH_5"/>
    <property type="match status" value="1"/>
</dbReference>
<dbReference type="InterPro" id="IPR055446">
    <property type="entry name" value="RecD2_N_OB"/>
</dbReference>
<dbReference type="GO" id="GO:0009338">
    <property type="term" value="C:exodeoxyribonuclease V complex"/>
    <property type="evidence" value="ECO:0007669"/>
    <property type="project" value="TreeGrafter"/>
</dbReference>
<dbReference type="InterPro" id="IPR041451">
    <property type="entry name" value="RecD2_SH13"/>
</dbReference>
<evidence type="ECO:0000256" key="1">
    <source>
        <dbReference type="ARBA" id="ARBA00022741"/>
    </source>
</evidence>
<dbReference type="GO" id="GO:0006310">
    <property type="term" value="P:DNA recombination"/>
    <property type="evidence" value="ECO:0007669"/>
    <property type="project" value="InterPro"/>
</dbReference>
<evidence type="ECO:0000256" key="3">
    <source>
        <dbReference type="HAMAP-Rule" id="MF_01488"/>
    </source>
</evidence>
<dbReference type="Gene3D" id="2.30.30.940">
    <property type="match status" value="1"/>
</dbReference>
<dbReference type="SUPFAM" id="SSF52540">
    <property type="entry name" value="P-loop containing nucleoside triphosphate hydrolases"/>
    <property type="match status" value="2"/>
</dbReference>
<dbReference type="PANTHER" id="PTHR43788:SF6">
    <property type="entry name" value="DNA HELICASE B"/>
    <property type="match status" value="1"/>
</dbReference>
<dbReference type="NCBIfam" id="TIGR01448">
    <property type="entry name" value="recD_rel"/>
    <property type="match status" value="1"/>
</dbReference>
<keyword evidence="3" id="KW-0238">DNA-binding</keyword>
<accession>A0A9D1FP87</accession>
<dbReference type="Gene3D" id="1.10.150.20">
    <property type="entry name" value="5' to 3' exonuclease, C-terminal subdomain"/>
    <property type="match status" value="1"/>
</dbReference>
<reference evidence="5" key="2">
    <citation type="journal article" date="2021" name="PeerJ">
        <title>Extensive microbial diversity within the chicken gut microbiome revealed by metagenomics and culture.</title>
        <authorList>
            <person name="Gilroy R."/>
            <person name="Ravi A."/>
            <person name="Getino M."/>
            <person name="Pursley I."/>
            <person name="Horton D.L."/>
            <person name="Alikhan N.F."/>
            <person name="Baker D."/>
            <person name="Gharbi K."/>
            <person name="Hall N."/>
            <person name="Watson M."/>
            <person name="Adriaenssens E.M."/>
            <person name="Foster-Nyarko E."/>
            <person name="Jarju S."/>
            <person name="Secka A."/>
            <person name="Antonio M."/>
            <person name="Oren A."/>
            <person name="Chaudhuri R.R."/>
            <person name="La Ragione R."/>
            <person name="Hildebrand F."/>
            <person name="Pallen M.J."/>
        </authorList>
    </citation>
    <scope>NUCLEOTIDE SEQUENCE</scope>
    <source>
        <strain evidence="5">CHK199-13235</strain>
    </source>
</reference>
<dbReference type="Gene3D" id="3.40.50.300">
    <property type="entry name" value="P-loop containing nucleotide triphosphate hydrolases"/>
    <property type="match status" value="2"/>
</dbReference>
<dbReference type="PANTHER" id="PTHR43788">
    <property type="entry name" value="DNA2/NAM7 HELICASE FAMILY MEMBER"/>
    <property type="match status" value="1"/>
</dbReference>
<dbReference type="Gene3D" id="1.10.10.2220">
    <property type="match status" value="1"/>
</dbReference>
<dbReference type="SMART" id="SM00382">
    <property type="entry name" value="AAA"/>
    <property type="match status" value="1"/>
</dbReference>
<dbReference type="EC" id="5.6.2.3" evidence="3"/>
<protein>
    <recommendedName>
        <fullName evidence="3">ATP-dependent RecD2 DNA helicase</fullName>
        <ecNumber evidence="3">5.6.2.3</ecNumber>
    </recommendedName>
    <alternativeName>
        <fullName evidence="3">DNA 5'-3' helicase subunit RecD2</fullName>
    </alternativeName>
</protein>
<name>A0A9D1FP87_9FIRM</name>
<dbReference type="GO" id="GO:0043139">
    <property type="term" value="F:5'-3' DNA helicase activity"/>
    <property type="evidence" value="ECO:0007669"/>
    <property type="project" value="UniProtKB-UniRule"/>
</dbReference>
<keyword evidence="3" id="KW-0413">Isomerase</keyword>
<dbReference type="Pfam" id="PF13538">
    <property type="entry name" value="UvrD_C_2"/>
    <property type="match status" value="1"/>
</dbReference>
<dbReference type="Pfam" id="PF18335">
    <property type="entry name" value="SH3_13"/>
    <property type="match status" value="1"/>
</dbReference>
<organism evidence="5 6">
    <name type="scientific">Candidatus Merdivicinus excrementipullorum</name>
    <dbReference type="NCBI Taxonomy" id="2840867"/>
    <lineage>
        <taxon>Bacteria</taxon>
        <taxon>Bacillati</taxon>
        <taxon>Bacillota</taxon>
        <taxon>Clostridia</taxon>
        <taxon>Eubacteriales</taxon>
        <taxon>Oscillospiraceae</taxon>
        <taxon>Oscillospiraceae incertae sedis</taxon>
        <taxon>Candidatus Merdivicinus</taxon>
    </lineage>
</organism>
<dbReference type="InterPro" id="IPR003593">
    <property type="entry name" value="AAA+_ATPase"/>
</dbReference>
<dbReference type="AlphaFoldDB" id="A0A9D1FP87"/>
<comment type="catalytic activity">
    <reaction evidence="3">
        <text>ATP + H2O = ADP + phosphate + H(+)</text>
        <dbReference type="Rhea" id="RHEA:13065"/>
        <dbReference type="ChEBI" id="CHEBI:15377"/>
        <dbReference type="ChEBI" id="CHEBI:15378"/>
        <dbReference type="ChEBI" id="CHEBI:30616"/>
        <dbReference type="ChEBI" id="CHEBI:43474"/>
        <dbReference type="ChEBI" id="CHEBI:456216"/>
        <dbReference type="EC" id="5.6.2.3"/>
    </reaction>
</comment>
<sequence length="738" mass="82400">MREQEMVQIRGTVEDVLFANPENGFAVIELDTGEELLPVVGELCGVEPGEELTITGSYGNHPKFGYQFKAALFERSLPTTLTAIRKYLASGAVKGIGPALAGRIVDTFGAKTLEVLEKSPDRLSEVKGISQRKAKELVQEFNQMFGMRMVMIFLSSHGLSSSQSVKVYKKWGPMAMDLLKANPYLLCSGEFGVEFEKADRMALSLNLSPDSPERVFGGITYMLRHNLHNGHTCLAREVVAAKCAQLLQLSKDRVEAEIDTRIGEEELFSIQRNREYLFLPDLYGAERYVALRIGLMLQNRYFETRNVDKMIDKVEQEKGIKYEGLQREAIRQALSRSVLILTGGPGTGKTTTLNAIIELLEGEGLKLAIAAPTGRAAKRISEVTGREAKTVHRLLEVDFSDESRSRFLHNEQHPLDADAVVIDEMSMVDIFLFESLLRGIKMGCRLILVGDSDQLPSVGPGNVLRDLIDSGKIPTVELKQVFRQAAESLIVTNAHKIVEGEMPDLTVKDRDFFFLSRLNAENAAKTVVELAAERLPKSYGFSPVADIQVLAPQRKGDLGVNTLNTRLQAALNPPASGKKEWKGMFYTFREGDKVLQTRNNYDIEWDKNGEKGMGVFNGDIGIIKEIDHPAGTIDIDFDDRICTYTFDMAAELELAYAVTVHKSQGSEYDAVILPILGGYDKLYFRNLLYTAVTRARKLLILVGSQKRIAYMVENNLRTLRYTGLKFFLQQTGIEENPR</sequence>
<dbReference type="GO" id="GO:0016787">
    <property type="term" value="F:hydrolase activity"/>
    <property type="evidence" value="ECO:0007669"/>
    <property type="project" value="UniProtKB-KW"/>
</dbReference>
<dbReference type="GO" id="GO:0003677">
    <property type="term" value="F:DNA binding"/>
    <property type="evidence" value="ECO:0007669"/>
    <property type="project" value="UniProtKB-UniRule"/>
</dbReference>
<dbReference type="InterPro" id="IPR027785">
    <property type="entry name" value="UvrD-like_helicase_C"/>
</dbReference>
<proteinExistence type="inferred from homology"/>
<dbReference type="Pfam" id="PF13245">
    <property type="entry name" value="AAA_19"/>
    <property type="match status" value="1"/>
</dbReference>
<dbReference type="HAMAP" id="MF_01488">
    <property type="entry name" value="RecD2"/>
    <property type="match status" value="1"/>
</dbReference>
<dbReference type="InterPro" id="IPR006345">
    <property type="entry name" value="RecD2"/>
</dbReference>
<keyword evidence="3" id="KW-0378">Hydrolase</keyword>
<comment type="function">
    <text evidence="3">DNA-dependent ATPase and ATP-dependent 5'-3' DNA helicase. Has no activity on blunt DNA or DNA with 3'-overhangs, requires at least 10 bases of 5'-ssDNA for helicase activity.</text>
</comment>
<dbReference type="InterPro" id="IPR050534">
    <property type="entry name" value="Coronavir_polyprotein_1ab"/>
</dbReference>
<comment type="similarity">
    <text evidence="3">Belongs to the RecD family. RecD2 subfamily.</text>
</comment>
<evidence type="ECO:0000313" key="5">
    <source>
        <dbReference type="EMBL" id="HIS77073.1"/>
    </source>
</evidence>
<dbReference type="GO" id="GO:0005524">
    <property type="term" value="F:ATP binding"/>
    <property type="evidence" value="ECO:0007669"/>
    <property type="project" value="UniProtKB-UniRule"/>
</dbReference>
<evidence type="ECO:0000259" key="4">
    <source>
        <dbReference type="SMART" id="SM00382"/>
    </source>
</evidence>
<dbReference type="EMBL" id="DVJP01000066">
    <property type="protein sequence ID" value="HIS77073.1"/>
    <property type="molecule type" value="Genomic_DNA"/>
</dbReference>
<dbReference type="InterPro" id="IPR027417">
    <property type="entry name" value="P-loop_NTPase"/>
</dbReference>
<feature type="binding site" evidence="3">
    <location>
        <begin position="346"/>
        <end position="350"/>
    </location>
    <ligand>
        <name>ATP</name>
        <dbReference type="ChEBI" id="CHEBI:30616"/>
    </ligand>
</feature>
<dbReference type="SUPFAM" id="SSF47781">
    <property type="entry name" value="RuvA domain 2-like"/>
    <property type="match status" value="1"/>
</dbReference>
<keyword evidence="3 5" id="KW-0347">Helicase</keyword>
<feature type="domain" description="AAA+ ATPase" evidence="4">
    <location>
        <begin position="335"/>
        <end position="474"/>
    </location>
</feature>
<dbReference type="InterPro" id="IPR029493">
    <property type="entry name" value="RecD2-like_HHH"/>
</dbReference>
<dbReference type="Pfam" id="PF14490">
    <property type="entry name" value="HHH_RecD2"/>
    <property type="match status" value="1"/>
</dbReference>
<gene>
    <name evidence="3" type="primary">recD2</name>
    <name evidence="5" type="ORF">IAB51_09770</name>
</gene>
<dbReference type="CDD" id="cd18809">
    <property type="entry name" value="SF1_C_RecD"/>
    <property type="match status" value="1"/>
</dbReference>
<comment type="caution">
    <text evidence="5">The sequence shown here is derived from an EMBL/GenBank/DDBJ whole genome shotgun (WGS) entry which is preliminary data.</text>
</comment>
<reference evidence="5" key="1">
    <citation type="submission" date="2020-10" db="EMBL/GenBank/DDBJ databases">
        <authorList>
            <person name="Gilroy R."/>
        </authorList>
    </citation>
    <scope>NUCLEOTIDE SEQUENCE</scope>
    <source>
        <strain evidence="5">CHK199-13235</strain>
    </source>
</reference>
<dbReference type="CDD" id="cd17933">
    <property type="entry name" value="DEXSc_RecD-like"/>
    <property type="match status" value="1"/>
</dbReference>
<keyword evidence="1 3" id="KW-0547">Nucleotide-binding</keyword>
<evidence type="ECO:0000256" key="2">
    <source>
        <dbReference type="ARBA" id="ARBA00022840"/>
    </source>
</evidence>